<evidence type="ECO:0000256" key="2">
    <source>
        <dbReference type="SAM" id="Phobius"/>
    </source>
</evidence>
<evidence type="ECO:0000256" key="1">
    <source>
        <dbReference type="SAM" id="MobiDB-lite"/>
    </source>
</evidence>
<sequence>MTHWRSHFHTRCLWFLTFLLTLFSPSLTAQATATSSSSNANVGLVGFIFPSEELVEGNFVHFVGVKRTNGSSGAVRCNISIVTSNDVHDAEEGKDYLLLSSFVAFEDGDPDPKAVVLRFFNDQKLETVSYVRLSIACLPEEANGLILQHTLKISDDRDGGIIKLPRNIIPMQEDLLFFPPAESERCVLSVERAGGSSGTAKILVHWHTTPVCAEDDEWPAISEDALFKVDWSYLEGTGSVSWDDGESGVKCAVEKYWLQNFSSTNGSNASAVVVYSDGLVETAEGFCGYITADVGSAAIIPEPSGRLPFAMLIRDRGKTGGGEHRCIKGAECPLNLTLSIAVAFLHQAGNWTFVQAAGHGVQCLPCSIGINQSSYQNLPLHQFRVEGQRFEWAAADLGTSLSNETPGDRSVCMCRDGDPDNATHQIATLVLAGPEGDNTASCFKNQHSCAVRLREIRTTGGQNHLRIMPSCEDYELTPPGFVEGAVAVADETSFWYEMSGTDKMRLEAAGIYKLCWCHSFSPSDCTQLSDFNVEAGSFIYAGPYEVVSLREVRISQVLKVEVSGIGLSSDDEAMLLVTCGMGQPILRAGKIQERFFNFGVLGSHGNEVAAGSYQLCWCQPSLGRSCNSTEEFNVAFGSIRVRCHWNYAELDTGECRRCHLLFEVPEEEDSVCQIDAGSFALVILWWFVSTLLFLAIVTALRCRLWTLPKRPGERPGTFSPTLVGTPRPIRDVSQTGGKLLIATNGYHNLIKFPVSRWSTIPVTLAGTAHPLLDGVQFHVRVRDGRTLEVLCLDRSPVTFRADSSMGQVEVSFGRALLHSALHGLNLKVPLLGQTVILAGCSLAIGRFLEPPGLQGVAVVAAGAFVAVFLFLIWLQFVRTSSPLTHSLKMYASNISEKGMTKKTKKGPERAVAVQEVLDLWDNFQHLVRDRNMYYMDVNIVKPLTMPLKLSYAELVGPQDAMWFVSHWWGTEFRVYCEALSRHAKAFREDEVTDWKRTTTYWICTFSNNQHNISEELGQSHQESSFYQALHEGTVKGTCMILDEKAMPLTRSWCLFEILQTIFLKKQVIRFQGLFFCTETGVLNRGNSTVEMSIQIGHRMAHLRLEDAEATTEQDKRMIHDLVIGEMESFDHINRVLKKCIGEALTECEKSVSKQFSDLYEELDFVTDSPQRAGAGFMTDSPQRAGADFVTDSPQRAGADFVTDSPQRAGADFVTDSPQRAGAIRSSL</sequence>
<evidence type="ECO:0000256" key="3">
    <source>
        <dbReference type="SAM" id="SignalP"/>
    </source>
</evidence>
<evidence type="ECO:0000313" key="4">
    <source>
        <dbReference type="EMBL" id="CAI3989170.1"/>
    </source>
</evidence>
<organism evidence="4">
    <name type="scientific">Cladocopium goreaui</name>
    <dbReference type="NCBI Taxonomy" id="2562237"/>
    <lineage>
        <taxon>Eukaryota</taxon>
        <taxon>Sar</taxon>
        <taxon>Alveolata</taxon>
        <taxon>Dinophyceae</taxon>
        <taxon>Suessiales</taxon>
        <taxon>Symbiodiniaceae</taxon>
        <taxon>Cladocopium</taxon>
    </lineage>
</organism>
<accession>A0A9P1CCT6</accession>
<keyword evidence="6" id="KW-1185">Reference proteome</keyword>
<comment type="caution">
    <text evidence="4">The sequence shown here is derived from an EMBL/GenBank/DDBJ whole genome shotgun (WGS) entry which is preliminary data.</text>
</comment>
<keyword evidence="3" id="KW-0732">Signal</keyword>
<evidence type="ECO:0000313" key="6">
    <source>
        <dbReference type="Proteomes" id="UP001152797"/>
    </source>
</evidence>
<feature type="transmembrane region" description="Helical" evidence="2">
    <location>
        <begin position="854"/>
        <end position="874"/>
    </location>
</feature>
<protein>
    <submittedName>
        <fullName evidence="4">Uncharacterized protein</fullName>
    </submittedName>
</protein>
<evidence type="ECO:0000313" key="5">
    <source>
        <dbReference type="EMBL" id="CAL1142545.1"/>
    </source>
</evidence>
<keyword evidence="2" id="KW-0812">Transmembrane</keyword>
<reference evidence="5" key="2">
    <citation type="submission" date="2024-04" db="EMBL/GenBank/DDBJ databases">
        <authorList>
            <person name="Chen Y."/>
            <person name="Shah S."/>
            <person name="Dougan E. K."/>
            <person name="Thang M."/>
            <person name="Chan C."/>
        </authorList>
    </citation>
    <scope>NUCLEOTIDE SEQUENCE [LARGE SCALE GENOMIC DNA]</scope>
</reference>
<dbReference type="EMBL" id="CAMXCT020001339">
    <property type="protein sequence ID" value="CAL1142545.1"/>
    <property type="molecule type" value="Genomic_DNA"/>
</dbReference>
<gene>
    <name evidence="4" type="ORF">C1SCF055_LOCUS16263</name>
</gene>
<proteinExistence type="predicted"/>
<feature type="region of interest" description="Disordered" evidence="1">
    <location>
        <begin position="1172"/>
        <end position="1227"/>
    </location>
</feature>
<dbReference type="AlphaFoldDB" id="A0A9P1CCT6"/>
<keyword evidence="2" id="KW-1133">Transmembrane helix</keyword>
<keyword evidence="2" id="KW-0472">Membrane</keyword>
<feature type="signal peptide" evidence="3">
    <location>
        <begin position="1"/>
        <end position="28"/>
    </location>
</feature>
<dbReference type="SUPFAM" id="SSF141072">
    <property type="entry name" value="CalX-like"/>
    <property type="match status" value="1"/>
</dbReference>
<dbReference type="InterPro" id="IPR038081">
    <property type="entry name" value="CalX-like_sf"/>
</dbReference>
<dbReference type="EMBL" id="CAMXCT010001339">
    <property type="protein sequence ID" value="CAI3989170.1"/>
    <property type="molecule type" value="Genomic_DNA"/>
</dbReference>
<feature type="chain" id="PRO_5043270365" evidence="3">
    <location>
        <begin position="29"/>
        <end position="1227"/>
    </location>
</feature>
<dbReference type="EMBL" id="CAMXCT030001339">
    <property type="protein sequence ID" value="CAL4776482.1"/>
    <property type="molecule type" value="Genomic_DNA"/>
</dbReference>
<dbReference type="OrthoDB" id="435589at2759"/>
<feature type="transmembrane region" description="Helical" evidence="2">
    <location>
        <begin position="679"/>
        <end position="700"/>
    </location>
</feature>
<reference evidence="4" key="1">
    <citation type="submission" date="2022-10" db="EMBL/GenBank/DDBJ databases">
        <authorList>
            <person name="Chen Y."/>
            <person name="Dougan E. K."/>
            <person name="Chan C."/>
            <person name="Rhodes N."/>
            <person name="Thang M."/>
        </authorList>
    </citation>
    <scope>NUCLEOTIDE SEQUENCE</scope>
</reference>
<dbReference type="Proteomes" id="UP001152797">
    <property type="component" value="Unassembled WGS sequence"/>
</dbReference>
<name>A0A9P1CCT6_9DINO</name>